<feature type="signal peptide" evidence="6">
    <location>
        <begin position="1"/>
        <end position="22"/>
    </location>
</feature>
<feature type="chain" id="PRO_5045215676" evidence="6">
    <location>
        <begin position="23"/>
        <end position="199"/>
    </location>
</feature>
<keyword evidence="3" id="KW-0812">Transmembrane</keyword>
<evidence type="ECO:0000256" key="2">
    <source>
        <dbReference type="ARBA" id="ARBA00022748"/>
    </source>
</evidence>
<keyword evidence="5" id="KW-0676">Redox-active center</keyword>
<organism evidence="8 9">
    <name type="scientific">Corynebacterium felinum</name>
    <dbReference type="NCBI Taxonomy" id="131318"/>
    <lineage>
        <taxon>Bacteria</taxon>
        <taxon>Bacillati</taxon>
        <taxon>Actinomycetota</taxon>
        <taxon>Actinomycetes</taxon>
        <taxon>Mycobacteriales</taxon>
        <taxon>Corynebacteriaceae</taxon>
        <taxon>Corynebacterium</taxon>
    </lineage>
</organism>
<dbReference type="InterPro" id="IPR000866">
    <property type="entry name" value="AhpC/TSA"/>
</dbReference>
<evidence type="ECO:0000313" key="9">
    <source>
        <dbReference type="Proteomes" id="UP001183619"/>
    </source>
</evidence>
<reference evidence="8 9" key="1">
    <citation type="submission" date="2023-07" db="EMBL/GenBank/DDBJ databases">
        <title>Sequencing the genomes of 1000 actinobacteria strains.</title>
        <authorList>
            <person name="Klenk H.-P."/>
        </authorList>
    </citation>
    <scope>NUCLEOTIDE SEQUENCE [LARGE SCALE GENOMIC DNA]</scope>
    <source>
        <strain evidence="8 9">DSM 44508</strain>
    </source>
</reference>
<dbReference type="Proteomes" id="UP001183619">
    <property type="component" value="Unassembled WGS sequence"/>
</dbReference>
<dbReference type="Pfam" id="PF00578">
    <property type="entry name" value="AhpC-TSA"/>
    <property type="match status" value="1"/>
</dbReference>
<evidence type="ECO:0000259" key="7">
    <source>
        <dbReference type="PROSITE" id="PS51352"/>
    </source>
</evidence>
<dbReference type="PANTHER" id="PTHR42852:SF6">
    <property type="entry name" value="THIOL:DISULFIDE INTERCHANGE PROTEIN DSBE"/>
    <property type="match status" value="1"/>
</dbReference>
<dbReference type="Gene3D" id="3.40.30.10">
    <property type="entry name" value="Glutaredoxin"/>
    <property type="match status" value="1"/>
</dbReference>
<feature type="domain" description="Thioredoxin" evidence="7">
    <location>
        <begin position="54"/>
        <end position="198"/>
    </location>
</feature>
<evidence type="ECO:0000256" key="1">
    <source>
        <dbReference type="ARBA" id="ARBA00004196"/>
    </source>
</evidence>
<sequence length="199" mass="21372">MRRWMKSAVAAVAVCSSALVVAACSEEQTAGKDAVAVGGTFQFHSPGGEKTIHYAEADRATIGQIAGPSVIDGKEITLSDYEGKIVVLNAWGQWCGPCRTEVDDLQTVHEHLHKTGGTVLGINVRDNQTLAKDFMEDNGLTYPSVYDPPFKSAAALGGLPASVVPTTIVLDQQHRPAVVFLRSVTDRELLQVVQELEKN</sequence>
<gene>
    <name evidence="8" type="ORF">J2S37_001095</name>
</gene>
<evidence type="ECO:0000313" key="8">
    <source>
        <dbReference type="EMBL" id="MDR7354557.1"/>
    </source>
</evidence>
<evidence type="ECO:0000256" key="4">
    <source>
        <dbReference type="ARBA" id="ARBA00023157"/>
    </source>
</evidence>
<dbReference type="InterPro" id="IPR013766">
    <property type="entry name" value="Thioredoxin_domain"/>
</dbReference>
<dbReference type="CDD" id="cd02966">
    <property type="entry name" value="TlpA_like_family"/>
    <property type="match status" value="1"/>
</dbReference>
<dbReference type="PROSITE" id="PS51257">
    <property type="entry name" value="PROKAR_LIPOPROTEIN"/>
    <property type="match status" value="1"/>
</dbReference>
<keyword evidence="6" id="KW-0732">Signal</keyword>
<protein>
    <submittedName>
        <fullName evidence="8">Peroxiredoxin</fullName>
    </submittedName>
</protein>
<dbReference type="SUPFAM" id="SSF52833">
    <property type="entry name" value="Thioredoxin-like"/>
    <property type="match status" value="1"/>
</dbReference>
<evidence type="ECO:0000256" key="3">
    <source>
        <dbReference type="ARBA" id="ARBA00022968"/>
    </source>
</evidence>
<evidence type="ECO:0000256" key="5">
    <source>
        <dbReference type="ARBA" id="ARBA00023284"/>
    </source>
</evidence>
<dbReference type="PANTHER" id="PTHR42852">
    <property type="entry name" value="THIOL:DISULFIDE INTERCHANGE PROTEIN DSBE"/>
    <property type="match status" value="1"/>
</dbReference>
<keyword evidence="4" id="KW-1015">Disulfide bond</keyword>
<dbReference type="PROSITE" id="PS51352">
    <property type="entry name" value="THIOREDOXIN_2"/>
    <property type="match status" value="1"/>
</dbReference>
<name>A0ABU2B7H0_9CORY</name>
<proteinExistence type="predicted"/>
<evidence type="ECO:0000256" key="6">
    <source>
        <dbReference type="SAM" id="SignalP"/>
    </source>
</evidence>
<comment type="subcellular location">
    <subcellularLocation>
        <location evidence="1">Cell envelope</location>
    </subcellularLocation>
</comment>
<accession>A0ABU2B7H0</accession>
<keyword evidence="2" id="KW-0201">Cytochrome c-type biogenesis</keyword>
<keyword evidence="3" id="KW-0735">Signal-anchor</keyword>
<dbReference type="InterPro" id="IPR036249">
    <property type="entry name" value="Thioredoxin-like_sf"/>
</dbReference>
<keyword evidence="9" id="KW-1185">Reference proteome</keyword>
<comment type="caution">
    <text evidence="8">The sequence shown here is derived from an EMBL/GenBank/DDBJ whole genome shotgun (WGS) entry which is preliminary data.</text>
</comment>
<dbReference type="InterPro" id="IPR050553">
    <property type="entry name" value="Thioredoxin_ResA/DsbE_sf"/>
</dbReference>
<dbReference type="EMBL" id="JAVDYF010000001">
    <property type="protein sequence ID" value="MDR7354557.1"/>
    <property type="molecule type" value="Genomic_DNA"/>
</dbReference>